<feature type="compositionally biased region" description="Basic and acidic residues" evidence="1">
    <location>
        <begin position="352"/>
        <end position="363"/>
    </location>
</feature>
<feature type="compositionally biased region" description="Basic and acidic residues" evidence="1">
    <location>
        <begin position="308"/>
        <end position="325"/>
    </location>
</feature>
<feature type="region of interest" description="Disordered" evidence="1">
    <location>
        <begin position="344"/>
        <end position="363"/>
    </location>
</feature>
<organism evidence="3 4">
    <name type="scientific">Basidiobolus ranarum</name>
    <dbReference type="NCBI Taxonomy" id="34480"/>
    <lineage>
        <taxon>Eukaryota</taxon>
        <taxon>Fungi</taxon>
        <taxon>Fungi incertae sedis</taxon>
        <taxon>Zoopagomycota</taxon>
        <taxon>Entomophthoromycotina</taxon>
        <taxon>Basidiobolomycetes</taxon>
        <taxon>Basidiobolales</taxon>
        <taxon>Basidiobolaceae</taxon>
        <taxon>Basidiobolus</taxon>
    </lineage>
</organism>
<proteinExistence type="predicted"/>
<feature type="compositionally biased region" description="Pro residues" evidence="1">
    <location>
        <begin position="1"/>
        <end position="15"/>
    </location>
</feature>
<feature type="region of interest" description="Disordered" evidence="1">
    <location>
        <begin position="306"/>
        <end position="326"/>
    </location>
</feature>
<keyword evidence="4" id="KW-1185">Reference proteome</keyword>
<feature type="compositionally biased region" description="Low complexity" evidence="1">
    <location>
        <begin position="114"/>
        <end position="128"/>
    </location>
</feature>
<dbReference type="InterPro" id="IPR036211">
    <property type="entry name" value="eIF4G_eIF4E-bd_sf"/>
</dbReference>
<dbReference type="Proteomes" id="UP001479436">
    <property type="component" value="Unassembled WGS sequence"/>
</dbReference>
<name>A0ABR2VN99_9FUNG</name>
<comment type="caution">
    <text evidence="3">The sequence shown here is derived from an EMBL/GenBank/DDBJ whole genome shotgun (WGS) entry which is preliminary data.</text>
</comment>
<evidence type="ECO:0000313" key="4">
    <source>
        <dbReference type="Proteomes" id="UP001479436"/>
    </source>
</evidence>
<evidence type="ECO:0000313" key="3">
    <source>
        <dbReference type="EMBL" id="KAK9685952.1"/>
    </source>
</evidence>
<protein>
    <recommendedName>
        <fullName evidence="2">Eukaryotic translation initiation factor 4G1 eIF4E-binding domain-containing protein</fullName>
    </recommendedName>
</protein>
<dbReference type="Pfam" id="PF12152">
    <property type="entry name" value="eIF_4G1"/>
    <property type="match status" value="1"/>
</dbReference>
<feature type="compositionally biased region" description="Basic and acidic residues" evidence="1">
    <location>
        <begin position="480"/>
        <end position="496"/>
    </location>
</feature>
<feature type="compositionally biased region" description="Polar residues" evidence="1">
    <location>
        <begin position="46"/>
        <end position="64"/>
    </location>
</feature>
<evidence type="ECO:0000259" key="2">
    <source>
        <dbReference type="Pfam" id="PF12152"/>
    </source>
</evidence>
<feature type="compositionally biased region" description="Basic and acidic residues" evidence="1">
    <location>
        <begin position="528"/>
        <end position="539"/>
    </location>
</feature>
<feature type="domain" description="Eukaryotic translation initiation factor 4G1 eIF4E-binding" evidence="2">
    <location>
        <begin position="595"/>
        <end position="636"/>
    </location>
</feature>
<dbReference type="InterPro" id="IPR022745">
    <property type="entry name" value="eIF4G1_eIF4E-bd"/>
</dbReference>
<sequence length="649" mass="71899">MSSPLQPSPRPPPLIRPVGGNNIRYQNGPRGGPNSPQPHSRHPDNPNKSYGNYHSKNPTNTNYRGQPLNDGSKSKSHIIHPNGYPEPQSIHRTPQQSPRPPNMSSPTVHHAPHPHQQPQHFHPQSPLQMHQPHPSPLQTHIRPPYPQSPISMNMASPIMNSGPVIHGSFTSPQQRGREKPGLSPAQIPLTPPIPHVTLSPSMSPMSMGIPPGTPVQTWGAPYYPYQYAGYPAQFDPSTQQAFYRPVYPMPYGIIPHMPGGIPQQRVPSSSNVFVAPQPKQSKAVKIVNPETGGVVNISKKSPSIEHLPITEKPVEKKDRDPKSLDSDAEFFSVPQKKISKAIPIVNPATKSHNSDDHDEKEDVKSIVQELEIKEDIITPVSENQSAIVDVMNTDEISKQSIKDTETSIDLEIKPEESVLEEKSVSNEVPSILKTQPDDHEPNIVQETQQSSGDIVTSIEEDKATMDANDITPTTTLPVESSHKNDEINGNFEESKPHIQTVDSVECSVEQEPEPSVELEKTLVTNLDSRPEPSDEKLDSIPDPIEEAEKPIVNESDNVDEEISIEDEPKETLEEKNVVSNKSDVTLPVPSVLNHEQMNHVSYPPNIQAPSSVRETGKLQYDRSFLLQFWEVCKEKPVSMPSLESLGIEE</sequence>
<dbReference type="Gene3D" id="1.20.970.30">
    <property type="entry name" value="eIF4G, eIF4E-binding domain"/>
    <property type="match status" value="1"/>
</dbReference>
<feature type="region of interest" description="Disordered" evidence="1">
    <location>
        <begin position="418"/>
        <end position="560"/>
    </location>
</feature>
<evidence type="ECO:0000256" key="1">
    <source>
        <dbReference type="SAM" id="MobiDB-lite"/>
    </source>
</evidence>
<dbReference type="EMBL" id="JASJQH010008909">
    <property type="protein sequence ID" value="KAK9685952.1"/>
    <property type="molecule type" value="Genomic_DNA"/>
</dbReference>
<feature type="region of interest" description="Disordered" evidence="1">
    <location>
        <begin position="1"/>
        <end position="190"/>
    </location>
</feature>
<feature type="compositionally biased region" description="Polar residues" evidence="1">
    <location>
        <begin position="444"/>
        <end position="454"/>
    </location>
</feature>
<reference evidence="3 4" key="1">
    <citation type="submission" date="2023-04" db="EMBL/GenBank/DDBJ databases">
        <title>Genome of Basidiobolus ranarum AG-B5.</title>
        <authorList>
            <person name="Stajich J.E."/>
            <person name="Carter-House D."/>
            <person name="Gryganskyi A."/>
        </authorList>
    </citation>
    <scope>NUCLEOTIDE SEQUENCE [LARGE SCALE GENOMIC DNA]</scope>
    <source>
        <strain evidence="3 4">AG-B5</strain>
    </source>
</reference>
<accession>A0ABR2VN99</accession>
<gene>
    <name evidence="3" type="ORF">K7432_015301</name>
</gene>
<feature type="non-terminal residue" evidence="3">
    <location>
        <position position="649"/>
    </location>
</feature>
<dbReference type="SUPFAM" id="SSF101489">
    <property type="entry name" value="Eukaryotic initiation factor 4f subunit eIF4g, eIF4e-binding domain"/>
    <property type="match status" value="1"/>
</dbReference>